<name>A0A2T4DT63_9BACT</name>
<dbReference type="PANTHER" id="PTHR39323">
    <property type="entry name" value="BLR1149 PROTEIN"/>
    <property type="match status" value="1"/>
</dbReference>
<dbReference type="InterPro" id="IPR024173">
    <property type="entry name" value="Pesterase_MJ0037-like"/>
</dbReference>
<dbReference type="Proteomes" id="UP000240608">
    <property type="component" value="Unassembled WGS sequence"/>
</dbReference>
<dbReference type="Pfam" id="PF00149">
    <property type="entry name" value="Metallophos"/>
    <property type="match status" value="1"/>
</dbReference>
<dbReference type="SUPFAM" id="SSF56300">
    <property type="entry name" value="Metallo-dependent phosphatases"/>
    <property type="match status" value="1"/>
</dbReference>
<evidence type="ECO:0000259" key="1">
    <source>
        <dbReference type="Pfam" id="PF00149"/>
    </source>
</evidence>
<reference evidence="2 3" key="1">
    <citation type="submission" date="2018-03" db="EMBL/GenBank/DDBJ databases">
        <title>Cross-interface Injection: A General Nanoliter Liquid Handling Method Applied to Single Cells Genome Amplification Automated Nanoliter Liquid Handling Applied to Single Cell Multiple Displacement Amplification.</title>
        <authorList>
            <person name="Yun J."/>
            <person name="Xu P."/>
            <person name="Xu J."/>
            <person name="Dai X."/>
            <person name="Wang Y."/>
            <person name="Zheng X."/>
            <person name="Cao C."/>
            <person name="Yi Q."/>
            <person name="Zhu Y."/>
            <person name="Wang L."/>
            <person name="Dong Z."/>
            <person name="Huang Y."/>
            <person name="Huang L."/>
            <person name="Du W."/>
        </authorList>
    </citation>
    <scope>NUCLEOTIDE SEQUENCE [LARGE SCALE GENOMIC DNA]</scope>
    <source>
        <strain evidence="2 3">Z-D1-2</strain>
    </source>
</reference>
<evidence type="ECO:0000313" key="3">
    <source>
        <dbReference type="Proteomes" id="UP000240608"/>
    </source>
</evidence>
<protein>
    <submittedName>
        <fullName evidence="2">Metallophosphoesterase</fullName>
    </submittedName>
</protein>
<dbReference type="InterPro" id="IPR004843">
    <property type="entry name" value="Calcineurin-like_PHP"/>
</dbReference>
<comment type="caution">
    <text evidence="2">The sequence shown here is derived from an EMBL/GenBank/DDBJ whole genome shotgun (WGS) entry which is preliminary data.</text>
</comment>
<sequence>MKSLQITIQNEKLLLSSEKIIFWESKSALFLADAHLGKSTHFRKAGIAVPSGLVFSEIDRLKAIIDEFRPQHIYFLGDLFHSHLNVEWQLFVNFVKSYPSHNFILIKGNHDILPESSYQIQNFTCEKEPYLLEKFLLSHHPLIPDELKKYPDTTNLAGHLHPGIHISGKGRNNLSLPCFALSANQLILPAFGRFTGLAKIRPKKSDAIYAIANDKVIEIKQ</sequence>
<dbReference type="EMBL" id="PYVU01000028">
    <property type="protein sequence ID" value="PTB96993.1"/>
    <property type="molecule type" value="Genomic_DNA"/>
</dbReference>
<dbReference type="NCBIfam" id="TIGR04123">
    <property type="entry name" value="P_estr_lig_assc"/>
    <property type="match status" value="1"/>
</dbReference>
<dbReference type="Gene3D" id="3.60.21.10">
    <property type="match status" value="1"/>
</dbReference>
<dbReference type="PIRSF" id="PIRSF000887">
    <property type="entry name" value="Pesterase_MJ0037"/>
    <property type="match status" value="1"/>
</dbReference>
<dbReference type="AlphaFoldDB" id="A0A2T4DT63"/>
<dbReference type="InterPro" id="IPR026336">
    <property type="entry name" value="PdeM-like"/>
</dbReference>
<dbReference type="GO" id="GO:0016787">
    <property type="term" value="F:hydrolase activity"/>
    <property type="evidence" value="ECO:0007669"/>
    <property type="project" value="InterPro"/>
</dbReference>
<accession>A0A2T4DT63</accession>
<gene>
    <name evidence="2" type="ORF">C9994_04800</name>
</gene>
<feature type="domain" description="Calcineurin-like phosphoesterase" evidence="1">
    <location>
        <begin position="29"/>
        <end position="130"/>
    </location>
</feature>
<dbReference type="PANTHER" id="PTHR39323:SF1">
    <property type="entry name" value="BLR1149 PROTEIN"/>
    <property type="match status" value="1"/>
</dbReference>
<proteinExistence type="predicted"/>
<organism evidence="2 3">
    <name type="scientific">Marivirga lumbricoides</name>
    <dbReference type="NCBI Taxonomy" id="1046115"/>
    <lineage>
        <taxon>Bacteria</taxon>
        <taxon>Pseudomonadati</taxon>
        <taxon>Bacteroidota</taxon>
        <taxon>Cytophagia</taxon>
        <taxon>Cytophagales</taxon>
        <taxon>Marivirgaceae</taxon>
        <taxon>Marivirga</taxon>
    </lineage>
</organism>
<evidence type="ECO:0000313" key="2">
    <source>
        <dbReference type="EMBL" id="PTB96993.1"/>
    </source>
</evidence>
<dbReference type="InterPro" id="IPR029052">
    <property type="entry name" value="Metallo-depent_PP-like"/>
</dbReference>